<feature type="region of interest" description="Disordered" evidence="3">
    <location>
        <begin position="536"/>
        <end position="555"/>
    </location>
</feature>
<protein>
    <recommendedName>
        <fullName evidence="6">Nucleotide-diphospho-sugar transferase domain-containing protein</fullName>
    </recommendedName>
</protein>
<reference evidence="5" key="1">
    <citation type="submission" date="2014-11" db="EMBL/GenBank/DDBJ databases">
        <authorList>
            <person name="Otto D Thomas"/>
            <person name="Naeem Raeece"/>
        </authorList>
    </citation>
    <scope>NUCLEOTIDE SEQUENCE</scope>
</reference>
<feature type="signal peptide" evidence="4">
    <location>
        <begin position="1"/>
        <end position="30"/>
    </location>
</feature>
<evidence type="ECO:0000256" key="2">
    <source>
        <dbReference type="ARBA" id="ARBA00022679"/>
    </source>
</evidence>
<dbReference type="PANTHER" id="PTHR31306:SF4">
    <property type="entry name" value="ALPHA-1,2-GALACTOSYLTRANSFERASE"/>
    <property type="match status" value="1"/>
</dbReference>
<accession>A0A0G4I2Y8</accession>
<dbReference type="GO" id="GO:0006487">
    <property type="term" value="P:protein N-linked glycosylation"/>
    <property type="evidence" value="ECO:0007669"/>
    <property type="project" value="TreeGrafter"/>
</dbReference>
<organism evidence="5">
    <name type="scientific">Chromera velia CCMP2878</name>
    <dbReference type="NCBI Taxonomy" id="1169474"/>
    <lineage>
        <taxon>Eukaryota</taxon>
        <taxon>Sar</taxon>
        <taxon>Alveolata</taxon>
        <taxon>Colpodellida</taxon>
        <taxon>Chromeraceae</taxon>
        <taxon>Chromera</taxon>
    </lineage>
</organism>
<dbReference type="PANTHER" id="PTHR31306">
    <property type="entry name" value="ALPHA-1,6-MANNOSYLTRANSFERASE MNN11-RELATED"/>
    <property type="match status" value="1"/>
</dbReference>
<dbReference type="InterPro" id="IPR008630">
    <property type="entry name" value="Glyco_trans_34"/>
</dbReference>
<feature type="region of interest" description="Disordered" evidence="3">
    <location>
        <begin position="561"/>
        <end position="582"/>
    </location>
</feature>
<evidence type="ECO:0000256" key="4">
    <source>
        <dbReference type="SAM" id="SignalP"/>
    </source>
</evidence>
<keyword evidence="2" id="KW-0808">Transferase</keyword>
<proteinExistence type="predicted"/>
<keyword evidence="4" id="KW-0732">Signal</keyword>
<keyword evidence="1" id="KW-0328">Glycosyltransferase</keyword>
<evidence type="ECO:0008006" key="6">
    <source>
        <dbReference type="Google" id="ProtNLM"/>
    </source>
</evidence>
<gene>
    <name evidence="5" type="ORF">Cvel_10537</name>
</gene>
<dbReference type="GO" id="GO:0016757">
    <property type="term" value="F:glycosyltransferase activity"/>
    <property type="evidence" value="ECO:0007669"/>
    <property type="project" value="UniProtKB-KW"/>
</dbReference>
<dbReference type="EMBL" id="CDMZ01004910">
    <property type="protein sequence ID" value="CEM51306.1"/>
    <property type="molecule type" value="Genomic_DNA"/>
</dbReference>
<name>A0A0G4I2Y8_9ALVE</name>
<dbReference type="VEuPathDB" id="CryptoDB:Cvel_10537"/>
<evidence type="ECO:0000256" key="3">
    <source>
        <dbReference type="SAM" id="MobiDB-lite"/>
    </source>
</evidence>
<dbReference type="AlphaFoldDB" id="A0A0G4I2Y8"/>
<sequence>MRMVFRCFESSWLATLFACLCFSFMPRALTIHIEETETGRRGCHSEFWVLARSGLDAGEKLLQEGRLDEAQDTILSLLSVAAVDPVASFSCGLGVSALFFLLANICFHAGLGLRALQAVQLSIVFAARELQSKSVEDLQNDPIFPTHLRQLVASVEQLKPSVERKLETGEPWRKLPARVAVSSESSSDSAHREKEGEPSIAIVTVCDYDSSKTSLGTFSKNNRETYLHVREAAGGKASVSSSSSSRRGQTESLVFYEMSPQLPLEAPEGQILHSSSEAYDLRRPLAWGKIDGLVSAIGEGRFDWVVWVDCDTFFLDPEIGFGDLIGFAFSQKGSKSQMRVGEEEREKVRGMYRDYLKGTPESECRGVRETGSDCGVLGLPEDLWRETGPQALISEDGLMVNTGVFAMRAGLWSLRFLLRVHAASLKGQPLVMHPWWEQAAMTLLLTLPQAVKRGGGQEKSDYSAATNWGYPPAVFLFSQRQMNPYPHLIASQMGTHVAAERGDFVISFSGCKTYTSPEVCEELFRSHFARGQRMLTGERGEGGGEAEEGWGNKHVRRACRRPPAANEGEKERVENSCSLPQN</sequence>
<evidence type="ECO:0000256" key="1">
    <source>
        <dbReference type="ARBA" id="ARBA00022676"/>
    </source>
</evidence>
<feature type="region of interest" description="Disordered" evidence="3">
    <location>
        <begin position="177"/>
        <end position="196"/>
    </location>
</feature>
<dbReference type="PhylomeDB" id="A0A0G4I2Y8"/>
<evidence type="ECO:0000313" key="5">
    <source>
        <dbReference type="EMBL" id="CEM51306.1"/>
    </source>
</evidence>
<feature type="chain" id="PRO_5005192524" description="Nucleotide-diphospho-sugar transferase domain-containing protein" evidence="4">
    <location>
        <begin position="31"/>
        <end position="582"/>
    </location>
</feature>
<dbReference type="GO" id="GO:0000139">
    <property type="term" value="C:Golgi membrane"/>
    <property type="evidence" value="ECO:0007669"/>
    <property type="project" value="TreeGrafter"/>
</dbReference>